<protein>
    <submittedName>
        <fullName evidence="5">LysM peptidoglycan-binding domain-containing M23 family metallopeptidase</fullName>
    </submittedName>
</protein>
<dbReference type="CDD" id="cd00118">
    <property type="entry name" value="LysM"/>
    <property type="match status" value="2"/>
</dbReference>
<dbReference type="PANTHER" id="PTHR21666">
    <property type="entry name" value="PEPTIDASE-RELATED"/>
    <property type="match status" value="1"/>
</dbReference>
<keyword evidence="3" id="KW-0732">Signal</keyword>
<feature type="signal peptide" evidence="3">
    <location>
        <begin position="1"/>
        <end position="26"/>
    </location>
</feature>
<dbReference type="GO" id="GO:0004222">
    <property type="term" value="F:metalloendopeptidase activity"/>
    <property type="evidence" value="ECO:0007669"/>
    <property type="project" value="TreeGrafter"/>
</dbReference>
<dbReference type="Proteomes" id="UP000315252">
    <property type="component" value="Unassembled WGS sequence"/>
</dbReference>
<dbReference type="CDD" id="cd12797">
    <property type="entry name" value="M23_peptidase"/>
    <property type="match status" value="1"/>
</dbReference>
<feature type="compositionally biased region" description="Low complexity" evidence="2">
    <location>
        <begin position="227"/>
        <end position="275"/>
    </location>
</feature>
<proteinExistence type="inferred from homology"/>
<organism evidence="5 6">
    <name type="scientific">Denitrobaculum tricleocarpae</name>
    <dbReference type="NCBI Taxonomy" id="2591009"/>
    <lineage>
        <taxon>Bacteria</taxon>
        <taxon>Pseudomonadati</taxon>
        <taxon>Pseudomonadota</taxon>
        <taxon>Alphaproteobacteria</taxon>
        <taxon>Rhodospirillales</taxon>
        <taxon>Rhodospirillaceae</taxon>
        <taxon>Denitrobaculum</taxon>
    </lineage>
</organism>
<dbReference type="Pfam" id="PF01551">
    <property type="entry name" value="Peptidase_M23"/>
    <property type="match status" value="1"/>
</dbReference>
<dbReference type="InterPro" id="IPR018392">
    <property type="entry name" value="LysM"/>
</dbReference>
<evidence type="ECO:0000256" key="3">
    <source>
        <dbReference type="SAM" id="SignalP"/>
    </source>
</evidence>
<dbReference type="InterPro" id="IPR016047">
    <property type="entry name" value="M23ase_b-sheet_dom"/>
</dbReference>
<comment type="similarity">
    <text evidence="1">Belongs to the E.coli NlpD/Haemophilus LppB family.</text>
</comment>
<accession>A0A545TPZ1</accession>
<dbReference type="PANTHER" id="PTHR21666:SF263">
    <property type="entry name" value="MUREIN HYDROLASE ACTIVATOR NLPD"/>
    <property type="match status" value="1"/>
</dbReference>
<feature type="region of interest" description="Disordered" evidence="2">
    <location>
        <begin position="227"/>
        <end position="324"/>
    </location>
</feature>
<dbReference type="InterPro" id="IPR036779">
    <property type="entry name" value="LysM_dom_sf"/>
</dbReference>
<feature type="chain" id="PRO_5021844776" evidence="3">
    <location>
        <begin position="27"/>
        <end position="450"/>
    </location>
</feature>
<dbReference type="InterPro" id="IPR050570">
    <property type="entry name" value="Cell_wall_metabolism_enzyme"/>
</dbReference>
<evidence type="ECO:0000256" key="2">
    <source>
        <dbReference type="SAM" id="MobiDB-lite"/>
    </source>
</evidence>
<feature type="compositionally biased region" description="Pro residues" evidence="2">
    <location>
        <begin position="38"/>
        <end position="54"/>
    </location>
</feature>
<dbReference type="Pfam" id="PF01476">
    <property type="entry name" value="LysM"/>
    <property type="match status" value="2"/>
</dbReference>
<feature type="domain" description="LysM" evidence="4">
    <location>
        <begin position="176"/>
        <end position="220"/>
    </location>
</feature>
<dbReference type="SMART" id="SM00257">
    <property type="entry name" value="LysM"/>
    <property type="match status" value="2"/>
</dbReference>
<sequence>MMRQPWVQPRRWAGGAAAFLAAFLLAACTGGTAISQLPTPPEPAPIPLRKPPVPGEFLVRAPSPVPPQATAAPRRPATEAALPLPRRNPRPAAVPTPANRPAPVPPAPRQAAQSRQTASPQAAPAQSGIYIVQPGENVFSIARKHNVPIRTLLETNRLGPPYRLTPGQTLVLPTPSRHIVTRGETVYAISRRYRIDIHSLVQLNRIPPPFRISVGQVLDLPGTRNAFAAATPQPAPAGPTVQAGAQTAQPQTTETQTTQAQASTATVTSRTVPVPAAKPRPSAQPTPEAAAKPQMARVQPPKPSRRPAAGVPKPPPRSSSKFRWPLSGKILSSFGSKGSGVHNDGINIEAAAGTIVRAAENGVVAYSGNELRGFGRLLLVKHADGWVTAYAHLSEVLVARGETVKRGQAIAKVGRSGNVSKPQLHFEIRQGTRAVDPRKLLGPQQASLSD</sequence>
<dbReference type="AlphaFoldDB" id="A0A545TPZ1"/>
<gene>
    <name evidence="5" type="ORF">FKG95_16725</name>
</gene>
<feature type="region of interest" description="Disordered" evidence="2">
    <location>
        <begin position="36"/>
        <end position="125"/>
    </location>
</feature>
<keyword evidence="6" id="KW-1185">Reference proteome</keyword>
<dbReference type="Gene3D" id="2.70.70.10">
    <property type="entry name" value="Glucose Permease (Domain IIA)"/>
    <property type="match status" value="1"/>
</dbReference>
<feature type="compositionally biased region" description="Low complexity" evidence="2">
    <location>
        <begin position="68"/>
        <end position="91"/>
    </location>
</feature>
<reference evidence="5 6" key="1">
    <citation type="submission" date="2019-06" db="EMBL/GenBank/DDBJ databases">
        <title>Whole genome sequence for Rhodospirillaceae sp. R148.</title>
        <authorList>
            <person name="Wang G."/>
        </authorList>
    </citation>
    <scope>NUCLEOTIDE SEQUENCE [LARGE SCALE GENOMIC DNA]</scope>
    <source>
        <strain evidence="5 6">R148</strain>
    </source>
</reference>
<evidence type="ECO:0000313" key="5">
    <source>
        <dbReference type="EMBL" id="TQV79293.1"/>
    </source>
</evidence>
<dbReference type="EMBL" id="VHSH01000005">
    <property type="protein sequence ID" value="TQV79293.1"/>
    <property type="molecule type" value="Genomic_DNA"/>
</dbReference>
<feature type="domain" description="LysM" evidence="4">
    <location>
        <begin position="128"/>
        <end position="172"/>
    </location>
</feature>
<dbReference type="SUPFAM" id="SSF51261">
    <property type="entry name" value="Duplicated hybrid motif"/>
    <property type="match status" value="1"/>
</dbReference>
<dbReference type="PROSITE" id="PS51257">
    <property type="entry name" value="PROKAR_LIPOPROTEIN"/>
    <property type="match status" value="1"/>
</dbReference>
<dbReference type="PROSITE" id="PS51782">
    <property type="entry name" value="LYSM"/>
    <property type="match status" value="2"/>
</dbReference>
<evidence type="ECO:0000313" key="6">
    <source>
        <dbReference type="Proteomes" id="UP000315252"/>
    </source>
</evidence>
<feature type="compositionally biased region" description="Low complexity" evidence="2">
    <location>
        <begin position="109"/>
        <end position="125"/>
    </location>
</feature>
<dbReference type="RefSeq" id="WP_142897517.1">
    <property type="nucleotide sequence ID" value="NZ_ML660056.1"/>
</dbReference>
<comment type="caution">
    <text evidence="5">The sequence shown here is derived from an EMBL/GenBank/DDBJ whole genome shotgun (WGS) entry which is preliminary data.</text>
</comment>
<dbReference type="OrthoDB" id="9795421at2"/>
<evidence type="ECO:0000259" key="4">
    <source>
        <dbReference type="PROSITE" id="PS51782"/>
    </source>
</evidence>
<feature type="compositionally biased region" description="Pro residues" evidence="2">
    <location>
        <begin position="92"/>
        <end position="108"/>
    </location>
</feature>
<dbReference type="InterPro" id="IPR011055">
    <property type="entry name" value="Dup_hybrid_motif"/>
</dbReference>
<evidence type="ECO:0000256" key="1">
    <source>
        <dbReference type="ARBA" id="ARBA00038420"/>
    </source>
</evidence>
<name>A0A545TPZ1_9PROT</name>
<dbReference type="Gene3D" id="3.10.350.10">
    <property type="entry name" value="LysM domain"/>
    <property type="match status" value="2"/>
</dbReference>
<dbReference type="SUPFAM" id="SSF54106">
    <property type="entry name" value="LysM domain"/>
    <property type="match status" value="1"/>
</dbReference>